<accession>A0A1H8LM82</accession>
<dbReference type="InterPro" id="IPR003593">
    <property type="entry name" value="AAA+_ATPase"/>
</dbReference>
<dbReference type="PANTHER" id="PTHR43158:SF2">
    <property type="entry name" value="SKFA PEPTIDE EXPORT ATP-BINDING PROTEIN SKFE"/>
    <property type="match status" value="1"/>
</dbReference>
<dbReference type="Gene3D" id="3.40.50.300">
    <property type="entry name" value="P-loop containing nucleotide triphosphate hydrolases"/>
    <property type="match status" value="1"/>
</dbReference>
<dbReference type="CDD" id="cd03230">
    <property type="entry name" value="ABC_DR_subfamily_A"/>
    <property type="match status" value="1"/>
</dbReference>
<dbReference type="PROSITE" id="PS00211">
    <property type="entry name" value="ABC_TRANSPORTER_1"/>
    <property type="match status" value="1"/>
</dbReference>
<dbReference type="PROSITE" id="PS50893">
    <property type="entry name" value="ABC_TRANSPORTER_2"/>
    <property type="match status" value="1"/>
</dbReference>
<dbReference type="GO" id="GO:0005524">
    <property type="term" value="F:ATP binding"/>
    <property type="evidence" value="ECO:0007669"/>
    <property type="project" value="UniProtKB-KW"/>
</dbReference>
<dbReference type="InterPro" id="IPR017871">
    <property type="entry name" value="ABC_transporter-like_CS"/>
</dbReference>
<dbReference type="AlphaFoldDB" id="A0A1H8LM82"/>
<evidence type="ECO:0000256" key="2">
    <source>
        <dbReference type="ARBA" id="ARBA00022840"/>
    </source>
</evidence>
<dbReference type="STRING" id="872970.SAMN04488134_103261"/>
<dbReference type="EMBL" id="FODJ01000003">
    <property type="protein sequence ID" value="SEO06312.1"/>
    <property type="molecule type" value="Genomic_DNA"/>
</dbReference>
<dbReference type="PANTHER" id="PTHR43158">
    <property type="entry name" value="SKFA PEPTIDE EXPORT ATP-BINDING PROTEIN SKFE"/>
    <property type="match status" value="1"/>
</dbReference>
<dbReference type="InterPro" id="IPR003439">
    <property type="entry name" value="ABC_transporter-like_ATP-bd"/>
</dbReference>
<keyword evidence="1" id="KW-0547">Nucleotide-binding</keyword>
<sequence length="275" mass="30437">MINCENVSFNYRKKAIYQNFNWCLKAGTICGLLGPNGAGKTTLFNMLAGLVFPTKGEINIAGHNPSKREAAFYRQFAYVAETLPCPSMSPMVYATLCGPLYPNYSPERFLQLAEAFELDIEQNFNAFSAGDLRKAWLAIVLACQTALILLDEPSKGLDIKAQASLRKALAETAAAGSRILLSTHHVREVEGILDHVTIINRGGKLLLNAEVAQLYQHYSLIEAAQEHQLPSDILAKQRLTMGWVGLVNQPAQTMQDIPLELLFSGLCRQEQVIKR</sequence>
<keyword evidence="5" id="KW-1185">Reference proteome</keyword>
<dbReference type="GO" id="GO:0016887">
    <property type="term" value="F:ATP hydrolysis activity"/>
    <property type="evidence" value="ECO:0007669"/>
    <property type="project" value="InterPro"/>
</dbReference>
<keyword evidence="2 4" id="KW-0067">ATP-binding</keyword>
<dbReference type="InterPro" id="IPR027417">
    <property type="entry name" value="P-loop_NTPase"/>
</dbReference>
<dbReference type="Pfam" id="PF00005">
    <property type="entry name" value="ABC_tran"/>
    <property type="match status" value="1"/>
</dbReference>
<evidence type="ECO:0000313" key="4">
    <source>
        <dbReference type="EMBL" id="SEO06312.1"/>
    </source>
</evidence>
<evidence type="ECO:0000256" key="1">
    <source>
        <dbReference type="ARBA" id="ARBA00022741"/>
    </source>
</evidence>
<reference evidence="4 5" key="1">
    <citation type="submission" date="2016-10" db="EMBL/GenBank/DDBJ databases">
        <authorList>
            <person name="de Groot N.N."/>
        </authorList>
    </citation>
    <scope>NUCLEOTIDE SEQUENCE [LARGE SCALE GENOMIC DNA]</scope>
    <source>
        <strain evidence="4 5">CGMCC 1.10434</strain>
    </source>
</reference>
<proteinExistence type="predicted"/>
<protein>
    <submittedName>
        <fullName evidence="4">ABC-2 type transport system ATP-binding protein</fullName>
    </submittedName>
</protein>
<evidence type="ECO:0000313" key="5">
    <source>
        <dbReference type="Proteomes" id="UP000199300"/>
    </source>
</evidence>
<feature type="domain" description="ABC transporter" evidence="3">
    <location>
        <begin position="2"/>
        <end position="226"/>
    </location>
</feature>
<dbReference type="RefSeq" id="WP_177178238.1">
    <property type="nucleotide sequence ID" value="NZ_FODJ01000003.1"/>
</dbReference>
<dbReference type="SMART" id="SM00382">
    <property type="entry name" value="AAA"/>
    <property type="match status" value="1"/>
</dbReference>
<dbReference type="Proteomes" id="UP000199300">
    <property type="component" value="Unassembled WGS sequence"/>
</dbReference>
<organism evidence="4 5">
    <name type="scientific">Amphibacillus marinus</name>
    <dbReference type="NCBI Taxonomy" id="872970"/>
    <lineage>
        <taxon>Bacteria</taxon>
        <taxon>Bacillati</taxon>
        <taxon>Bacillota</taxon>
        <taxon>Bacilli</taxon>
        <taxon>Bacillales</taxon>
        <taxon>Bacillaceae</taxon>
        <taxon>Amphibacillus</taxon>
    </lineage>
</organism>
<evidence type="ECO:0000259" key="3">
    <source>
        <dbReference type="PROSITE" id="PS50893"/>
    </source>
</evidence>
<gene>
    <name evidence="4" type="ORF">SAMN04488134_103261</name>
</gene>
<name>A0A1H8LM82_9BACI</name>
<dbReference type="SUPFAM" id="SSF52540">
    <property type="entry name" value="P-loop containing nucleoside triphosphate hydrolases"/>
    <property type="match status" value="1"/>
</dbReference>